<evidence type="ECO:0000259" key="7">
    <source>
        <dbReference type="PROSITE" id="PS50887"/>
    </source>
</evidence>
<dbReference type="PANTHER" id="PTHR45138:SF9">
    <property type="entry name" value="DIGUANYLATE CYCLASE DGCM-RELATED"/>
    <property type="match status" value="1"/>
</dbReference>
<evidence type="ECO:0000256" key="1">
    <source>
        <dbReference type="ARBA" id="ARBA00001946"/>
    </source>
</evidence>
<dbReference type="Proteomes" id="UP000306327">
    <property type="component" value="Unassembled WGS sequence"/>
</dbReference>
<evidence type="ECO:0000256" key="2">
    <source>
        <dbReference type="ARBA" id="ARBA00004665"/>
    </source>
</evidence>
<evidence type="ECO:0000256" key="4">
    <source>
        <dbReference type="ARBA" id="ARBA00023134"/>
    </source>
</evidence>
<protein>
    <recommendedName>
        <fullName evidence="3">diguanylate cyclase</fullName>
        <ecNumber evidence="3">2.7.7.65</ecNumber>
    </recommendedName>
</protein>
<feature type="domain" description="GGDEF" evidence="7">
    <location>
        <begin position="196"/>
        <end position="324"/>
    </location>
</feature>
<evidence type="ECO:0000313" key="9">
    <source>
        <dbReference type="Proteomes" id="UP000306327"/>
    </source>
</evidence>
<dbReference type="InterPro" id="IPR000160">
    <property type="entry name" value="GGDEF_dom"/>
</dbReference>
<dbReference type="PROSITE" id="PS50887">
    <property type="entry name" value="GGDEF"/>
    <property type="match status" value="1"/>
</dbReference>
<proteinExistence type="predicted"/>
<dbReference type="NCBIfam" id="TIGR00254">
    <property type="entry name" value="GGDEF"/>
    <property type="match status" value="1"/>
</dbReference>
<comment type="catalytic activity">
    <reaction evidence="5">
        <text>2 GTP = 3',3'-c-di-GMP + 2 diphosphate</text>
        <dbReference type="Rhea" id="RHEA:24898"/>
        <dbReference type="ChEBI" id="CHEBI:33019"/>
        <dbReference type="ChEBI" id="CHEBI:37565"/>
        <dbReference type="ChEBI" id="CHEBI:58805"/>
        <dbReference type="EC" id="2.7.7.65"/>
    </reaction>
</comment>
<keyword evidence="6" id="KW-0472">Membrane</keyword>
<dbReference type="SUPFAM" id="SSF55073">
    <property type="entry name" value="Nucleotide cyclase"/>
    <property type="match status" value="1"/>
</dbReference>
<feature type="transmembrane region" description="Helical" evidence="6">
    <location>
        <begin position="142"/>
        <end position="162"/>
    </location>
</feature>
<dbReference type="PANTHER" id="PTHR45138">
    <property type="entry name" value="REGULATORY COMPONENTS OF SENSORY TRANSDUCTION SYSTEM"/>
    <property type="match status" value="1"/>
</dbReference>
<dbReference type="EC" id="2.7.7.65" evidence="3"/>
<dbReference type="InterPro" id="IPR029787">
    <property type="entry name" value="Nucleotide_cyclase"/>
</dbReference>
<gene>
    <name evidence="8" type="ORF">EcCFBP13530_01365</name>
</gene>
<evidence type="ECO:0000256" key="5">
    <source>
        <dbReference type="ARBA" id="ARBA00034247"/>
    </source>
</evidence>
<dbReference type="InterPro" id="IPR043128">
    <property type="entry name" value="Rev_trsase/Diguanyl_cyclase"/>
</dbReference>
<dbReference type="CDD" id="cd01949">
    <property type="entry name" value="GGDEF"/>
    <property type="match status" value="1"/>
</dbReference>
<name>A0AB38P803_9ENTR</name>
<accession>A0AB38P803</accession>
<keyword evidence="4" id="KW-0547">Nucleotide-binding</keyword>
<dbReference type="InterPro" id="IPR050469">
    <property type="entry name" value="Diguanylate_Cyclase"/>
</dbReference>
<reference evidence="8 9" key="1">
    <citation type="journal article" date="2019" name="Sci. Rep.">
        <title>Differences in resource use lead to coexistence of seed-transmitted microbial populations.</title>
        <authorList>
            <person name="Torres-Cortes G."/>
            <person name="Garcia B.J."/>
            <person name="Compant S."/>
            <person name="Rezki S."/>
            <person name="Jones P."/>
            <person name="Preveaux A."/>
            <person name="Briand M."/>
            <person name="Roulet A."/>
            <person name="Bouchez O."/>
            <person name="Jacobson D."/>
            <person name="Barret M."/>
        </authorList>
    </citation>
    <scope>NUCLEOTIDE SEQUENCE [LARGE SCALE GENOMIC DNA]</scope>
    <source>
        <strain evidence="8 9">CFBP13530</strain>
    </source>
</reference>
<keyword evidence="6" id="KW-0812">Transmembrane</keyword>
<dbReference type="GO" id="GO:0052621">
    <property type="term" value="F:diguanylate cyclase activity"/>
    <property type="evidence" value="ECO:0007669"/>
    <property type="project" value="UniProtKB-EC"/>
</dbReference>
<dbReference type="SMART" id="SM00267">
    <property type="entry name" value="GGDEF"/>
    <property type="match status" value="1"/>
</dbReference>
<dbReference type="EMBL" id="QGAL01000001">
    <property type="protein sequence ID" value="TKK22846.1"/>
    <property type="molecule type" value="Genomic_DNA"/>
</dbReference>
<comment type="caution">
    <text evidence="8">The sequence shown here is derived from an EMBL/GenBank/DDBJ whole genome shotgun (WGS) entry which is preliminary data.</text>
</comment>
<comment type="pathway">
    <text evidence="2">Purine metabolism; 3',5'-cyclic di-GMP biosynthesis.</text>
</comment>
<sequence length="324" mass="37212">MTPRLQFIISFIIFILSPMCLFIGYKKTDKEMNDTEQKINILIKKNALIEAIGEDFLYSSTPNPNQGGKLRTTYQHYITALKSSALPASIVSPELDKTKAMMLAASRHDIAKMRTYFATDTFAREIQSVNQRSTRRTTWIKLSLLLCLPLLISLVRTVYHYYLTTRFKLLAKDYYRDSLTKVYNRNYLDVALKSHQSSHLLIVDVDDFKRVNDKYGHYTGDVVLAEIARNISQSVRSHDIVIRFGGDEFLVMLHDTTLEEAKKIARRIARPEKKTLMVNREEITLPTVSIGMADFNDSFVNSFNLADKAIYKMKNNGKGGVYHE</sequence>
<organism evidence="8 9">
    <name type="scientific">Enterobacter cancerogenus</name>
    <dbReference type="NCBI Taxonomy" id="69218"/>
    <lineage>
        <taxon>Bacteria</taxon>
        <taxon>Pseudomonadati</taxon>
        <taxon>Pseudomonadota</taxon>
        <taxon>Gammaproteobacteria</taxon>
        <taxon>Enterobacterales</taxon>
        <taxon>Enterobacteriaceae</taxon>
        <taxon>Enterobacter</taxon>
        <taxon>Enterobacter cloacae complex</taxon>
    </lineage>
</organism>
<evidence type="ECO:0000313" key="8">
    <source>
        <dbReference type="EMBL" id="TKK22846.1"/>
    </source>
</evidence>
<keyword evidence="6" id="KW-1133">Transmembrane helix</keyword>
<dbReference type="AlphaFoldDB" id="A0AB38P803"/>
<feature type="transmembrane region" description="Helical" evidence="6">
    <location>
        <begin position="6"/>
        <end position="25"/>
    </location>
</feature>
<evidence type="ECO:0000256" key="6">
    <source>
        <dbReference type="SAM" id="Phobius"/>
    </source>
</evidence>
<dbReference type="RefSeq" id="WP_058610621.1">
    <property type="nucleotide sequence ID" value="NZ_JBJDOB010000001.1"/>
</dbReference>
<comment type="cofactor">
    <cofactor evidence="1">
        <name>Mg(2+)</name>
        <dbReference type="ChEBI" id="CHEBI:18420"/>
    </cofactor>
</comment>
<keyword evidence="4" id="KW-0342">GTP-binding</keyword>
<dbReference type="Pfam" id="PF00990">
    <property type="entry name" value="GGDEF"/>
    <property type="match status" value="1"/>
</dbReference>
<dbReference type="GO" id="GO:0005525">
    <property type="term" value="F:GTP binding"/>
    <property type="evidence" value="ECO:0007669"/>
    <property type="project" value="UniProtKB-KW"/>
</dbReference>
<dbReference type="Gene3D" id="3.30.70.270">
    <property type="match status" value="1"/>
</dbReference>
<evidence type="ECO:0000256" key="3">
    <source>
        <dbReference type="ARBA" id="ARBA00012528"/>
    </source>
</evidence>